<feature type="compositionally biased region" description="Low complexity" evidence="11">
    <location>
        <begin position="271"/>
        <end position="281"/>
    </location>
</feature>
<dbReference type="EC" id="3.1.26.11" evidence="4"/>
<dbReference type="SUPFAM" id="SSF56281">
    <property type="entry name" value="Metallo-hydrolase/oxidoreductase"/>
    <property type="match status" value="2"/>
</dbReference>
<comment type="cofactor">
    <cofactor evidence="2">
        <name>Zn(2+)</name>
        <dbReference type="ChEBI" id="CHEBI:29105"/>
    </cofactor>
</comment>
<evidence type="ECO:0000256" key="8">
    <source>
        <dbReference type="ARBA" id="ARBA00022759"/>
    </source>
</evidence>
<sequence>MATLAEHPAVAPSTYEQDIESFLNLDQLAYTTAETARAKTALITQPTLPSIEFNAGDVRSAGFASTNPTPVAFQAPSHQYDEHKQQTGLPPGALAHAMTFNHMNGMGFGGASPNYPINGDMFAGSQIKREEAPMDFNSPPTRNPSEMDLESDNMGSASAYFLSPNPSNRNQFVDPTALSGHEVVPAGPSTQVGRMYPGMHQQQAAMAKAAQQQRHHEFLRQQQFQQQQRRLDEHMHQHGAPHSQTPRPPNPLVEERISRLLQQMRQNAMGSPDDSPSPSSSLPQMAKAKKDEQDMDEDERLLASEEGKKLSSKERRQLRNKVSARAFRSRRKEYIGQLESEVAAKTNEAHELRLQNRALFEENGRLTDLVRTLLSSPHFGQVLDELSVGGVPMSSQAQPQQLPQHQHQPQPQPQQQSVHPQPQPQQQPPMQQPSQAGMVMVPSQGLDVSAMGMNNAGWNSGIDMNFGNASVFAVLEVPAPFIDSESLSGKSSTFMESCLPNISGAKGEAPFLESLPVDAKEPVTVGVENPDVEIDESDPAFALFLDAPRASTSESPAISFGAFSEKPTVTFDLVVENQPRERDTRFAQLCHSMEAAFDHQINPMKFYYQVVTTPTADTPGSAVVLNFPDKRYLFGQIAEGTQRACAGTSVKFGLMTDIFLTGRLEMNNVGGLFGVILTLADGLASAAANFSEKHKKTENEERKQKQDPAQAGKGDELPIRPGSKRVAQRGTLTVHGGRNLTHLMATARKFIFRKGLPMYMQEHDEHSLAGQRGSPPDPYEQPTWSDQNIKVWVMAVSPESHSRSKGKRTRKRSHEEFREQDTAEVEEKNAAALADQVIRQNVVSNMFNSTWTLDALQESKLADVQMPAVIFVRDPETKDLRRYTGPAPGGSMPLPDITVLVRKPWPGANVERIPPASWNEDAISYIVRNHNIRGKFDPLKAQALKVRKGPDYSQLTRGESVLSEDGQTITPDMVLDEEKVGKGVAIIDLPSPAYVENLVNRPEWDSPTASLNLEAFIWILGPGVGDHPKLREFVAKMSHCTHTVSSPDYCPDYLAMKEVAESTAQMAMVRPDNYALPVYDNVTVPQSRPSNEAVVPSNKRAPLRPLEPGMIINMEPTFGVDESEVTPLYDPRNAKEKLPKDVQTSMKVISGQEETPEFQDKLAAFRQDLPGADVEIITLGTGSSIPSKHRNVSSTLVHAPGNGYYLLDCGEGTLGQLKRVFGPAALREVFQNMRMIWISHLHADHHLGIANVIKAWYQANYPNDMATILRDKCLFVEYASVEDYGFQKVTALSAIPQQVKGGTFETSFEYRHCRANGTFPGQIEAGSRPKTTTLRFQDDSDPLSALLREAIGLSDILPCRVQHCRGSMAVTLVYPDDFKLSFSGDCRPSWNFAATGRGSTVLIHEATFQNDMAGSAIAKKHSTYAEALEVARQMQARALLLTHFSQRYQGNVAMKNDHTSQKAKGGPDSNSSANLRTKDVPDDEEGLAEEGNPQLEGANEDTGGVITATPRTQYNGPYVNAFDYMRVRVGDFPILQAYVPAMEKLFAILEEASAASGEKAQQQRATKKQNSKSKLANKNTEKTGKVRNSGNTKKVEGKERFEKAASRSHKASTSSAADKEDGNRGIIRRVGWSVEEAISRAPTASTSSADEMELAVSASIERAERAAERAEKAAERAERAAGRVAGRAAKASSLPPDESDEDRNAKRPIWAEKRAARRAARASASASSADEMEVDTEAGRPRRSRSPTRATTPRRAGKASASPASETDKDAKKPRARSRSRSRASES</sequence>
<keyword evidence="14" id="KW-1185">Reference proteome</keyword>
<feature type="region of interest" description="Disordered" evidence="11">
    <location>
        <begin position="267"/>
        <end position="326"/>
    </location>
</feature>
<evidence type="ECO:0000256" key="3">
    <source>
        <dbReference type="ARBA" id="ARBA00007823"/>
    </source>
</evidence>
<feature type="compositionally biased region" description="Polar residues" evidence="11">
    <location>
        <begin position="164"/>
        <end position="173"/>
    </location>
</feature>
<dbReference type="RefSeq" id="XP_025525750.1">
    <property type="nucleotide sequence ID" value="XM_025675213.1"/>
</dbReference>
<evidence type="ECO:0000259" key="12">
    <source>
        <dbReference type="PROSITE" id="PS50217"/>
    </source>
</evidence>
<protein>
    <recommendedName>
        <fullName evidence="4">ribonuclease Z</fullName>
        <ecNumber evidence="4">3.1.26.11</ecNumber>
    </recommendedName>
</protein>
<keyword evidence="8" id="KW-0255">Endonuclease</keyword>
<dbReference type="GO" id="GO:0005739">
    <property type="term" value="C:mitochondrion"/>
    <property type="evidence" value="ECO:0007669"/>
    <property type="project" value="TreeGrafter"/>
</dbReference>
<name>A0A8T8WVJ3_ASPJA</name>
<dbReference type="FunFam" id="1.20.5.170:FF:000031">
    <property type="entry name" value="BZIP transcription factor (MeaB)"/>
    <property type="match status" value="1"/>
</dbReference>
<feature type="compositionally biased region" description="Basic and acidic residues" evidence="11">
    <location>
        <begin position="1702"/>
        <end position="1714"/>
    </location>
</feature>
<evidence type="ECO:0000313" key="13">
    <source>
        <dbReference type="EMBL" id="RAH79856.1"/>
    </source>
</evidence>
<reference evidence="13 14" key="1">
    <citation type="submission" date="2018-02" db="EMBL/GenBank/DDBJ databases">
        <title>The genomes of Aspergillus section Nigri reveals drivers in fungal speciation.</title>
        <authorList>
            <consortium name="DOE Joint Genome Institute"/>
            <person name="Vesth T.C."/>
            <person name="Nybo J."/>
            <person name="Theobald S."/>
            <person name="Brandl J."/>
            <person name="Frisvad J.C."/>
            <person name="Nielsen K.F."/>
            <person name="Lyhne E.K."/>
            <person name="Kogle M.E."/>
            <person name="Kuo A."/>
            <person name="Riley R."/>
            <person name="Clum A."/>
            <person name="Nolan M."/>
            <person name="Lipzen A."/>
            <person name="Salamov A."/>
            <person name="Henrissat B."/>
            <person name="Wiebenga A."/>
            <person name="De vries R.P."/>
            <person name="Grigoriev I.V."/>
            <person name="Mortensen U.H."/>
            <person name="Andersen M.R."/>
            <person name="Baker S.E."/>
        </authorList>
    </citation>
    <scope>NUCLEOTIDE SEQUENCE [LARGE SCALE GENOMIC DNA]</scope>
    <source>
        <strain evidence="13 14">CBS 114.51</strain>
    </source>
</reference>
<feature type="compositionally biased region" description="Basic and acidic residues" evidence="11">
    <location>
        <begin position="1662"/>
        <end position="1681"/>
    </location>
</feature>
<feature type="region of interest" description="Disordered" evidence="11">
    <location>
        <begin position="1456"/>
        <end position="1512"/>
    </location>
</feature>
<accession>A0A8T8WVJ3</accession>
<feature type="region of interest" description="Disordered" evidence="11">
    <location>
        <begin position="1662"/>
        <end position="1787"/>
    </location>
</feature>
<feature type="region of interest" description="Disordered" evidence="11">
    <location>
        <begin position="391"/>
        <end position="436"/>
    </location>
</feature>
<feature type="compositionally biased region" description="Basic and acidic residues" evidence="11">
    <location>
        <begin position="300"/>
        <end position="317"/>
    </location>
</feature>
<organism evidence="13 14">
    <name type="scientific">Aspergillus japonicus CBS 114.51</name>
    <dbReference type="NCBI Taxonomy" id="1448312"/>
    <lineage>
        <taxon>Eukaryota</taxon>
        <taxon>Fungi</taxon>
        <taxon>Dikarya</taxon>
        <taxon>Ascomycota</taxon>
        <taxon>Pezizomycotina</taxon>
        <taxon>Eurotiomycetes</taxon>
        <taxon>Eurotiomycetidae</taxon>
        <taxon>Eurotiales</taxon>
        <taxon>Aspergillaceae</taxon>
        <taxon>Aspergillus</taxon>
        <taxon>Aspergillus subgen. Circumdati</taxon>
    </lineage>
</organism>
<keyword evidence="7" id="KW-0479">Metal-binding</keyword>
<dbReference type="InterPro" id="IPR047151">
    <property type="entry name" value="RNZ2-like"/>
</dbReference>
<dbReference type="Proteomes" id="UP000249497">
    <property type="component" value="Unassembled WGS sequence"/>
</dbReference>
<dbReference type="GO" id="GO:0042781">
    <property type="term" value="F:3'-tRNA processing endoribonuclease activity"/>
    <property type="evidence" value="ECO:0007669"/>
    <property type="project" value="UniProtKB-EC"/>
</dbReference>
<evidence type="ECO:0000256" key="6">
    <source>
        <dbReference type="ARBA" id="ARBA00022722"/>
    </source>
</evidence>
<keyword evidence="6" id="KW-0540">Nuclease</keyword>
<evidence type="ECO:0000313" key="14">
    <source>
        <dbReference type="Proteomes" id="UP000249497"/>
    </source>
</evidence>
<dbReference type="GO" id="GO:0003700">
    <property type="term" value="F:DNA-binding transcription factor activity"/>
    <property type="evidence" value="ECO:0007669"/>
    <property type="project" value="InterPro"/>
</dbReference>
<evidence type="ECO:0000256" key="5">
    <source>
        <dbReference type="ARBA" id="ARBA00022694"/>
    </source>
</evidence>
<feature type="compositionally biased region" description="Low complexity" evidence="11">
    <location>
        <begin position="1682"/>
        <end position="1691"/>
    </location>
</feature>
<dbReference type="Gene3D" id="1.20.5.170">
    <property type="match status" value="1"/>
</dbReference>
<evidence type="ECO:0000256" key="9">
    <source>
        <dbReference type="ARBA" id="ARBA00022801"/>
    </source>
</evidence>
<feature type="compositionally biased region" description="Basic and acidic residues" evidence="11">
    <location>
        <begin position="691"/>
        <end position="706"/>
    </location>
</feature>
<feature type="compositionally biased region" description="Basic residues" evidence="11">
    <location>
        <begin position="1774"/>
        <end position="1787"/>
    </location>
</feature>
<keyword evidence="10" id="KW-0862">Zinc</keyword>
<dbReference type="EMBL" id="KZ824810">
    <property type="protein sequence ID" value="RAH79856.1"/>
    <property type="molecule type" value="Genomic_DNA"/>
</dbReference>
<dbReference type="GO" id="GO:1990180">
    <property type="term" value="P:mitochondrial tRNA 3'-end processing"/>
    <property type="evidence" value="ECO:0007669"/>
    <property type="project" value="TreeGrafter"/>
</dbReference>
<evidence type="ECO:0000256" key="10">
    <source>
        <dbReference type="ARBA" id="ARBA00022833"/>
    </source>
</evidence>
<dbReference type="Gene3D" id="3.60.15.10">
    <property type="entry name" value="Ribonuclease Z/Hydroxyacylglutathione hydrolase-like"/>
    <property type="match status" value="2"/>
</dbReference>
<evidence type="ECO:0000256" key="2">
    <source>
        <dbReference type="ARBA" id="ARBA00001947"/>
    </source>
</evidence>
<feature type="compositionally biased region" description="Basic and acidic residues" evidence="11">
    <location>
        <begin position="1593"/>
        <end position="1605"/>
    </location>
</feature>
<keyword evidence="5" id="KW-0819">tRNA processing</keyword>
<dbReference type="CDD" id="cd14810">
    <property type="entry name" value="bZIP_u1"/>
    <property type="match status" value="1"/>
</dbReference>
<feature type="region of interest" description="Disordered" evidence="11">
    <location>
        <begin position="132"/>
        <end position="174"/>
    </location>
</feature>
<dbReference type="InterPro" id="IPR046347">
    <property type="entry name" value="bZIP_sf"/>
</dbReference>
<dbReference type="PANTHER" id="PTHR12553">
    <property type="entry name" value="ZINC PHOSPHODIESTERASE ELAC PROTEIN 2"/>
    <property type="match status" value="1"/>
</dbReference>
<dbReference type="SUPFAM" id="SSF57959">
    <property type="entry name" value="Leucine zipper domain"/>
    <property type="match status" value="1"/>
</dbReference>
<dbReference type="InterPro" id="IPR036866">
    <property type="entry name" value="RibonucZ/Hydroxyglut_hydro"/>
</dbReference>
<dbReference type="PANTHER" id="PTHR12553:SF49">
    <property type="entry name" value="ZINC PHOSPHODIESTERASE ELAC PROTEIN 2"/>
    <property type="match status" value="1"/>
</dbReference>
<gene>
    <name evidence="13" type="ORF">BO86DRAFT_420536</name>
</gene>
<feature type="compositionally biased region" description="Low complexity" evidence="11">
    <location>
        <begin position="392"/>
        <end position="420"/>
    </location>
</feature>
<feature type="compositionally biased region" description="Pro residues" evidence="11">
    <location>
        <begin position="421"/>
        <end position="431"/>
    </location>
</feature>
<dbReference type="GO" id="GO:0046872">
    <property type="term" value="F:metal ion binding"/>
    <property type="evidence" value="ECO:0007669"/>
    <property type="project" value="UniProtKB-KW"/>
</dbReference>
<dbReference type="Pfam" id="PF13691">
    <property type="entry name" value="Lactamase_B_4"/>
    <property type="match status" value="1"/>
</dbReference>
<keyword evidence="9" id="KW-0378">Hydrolase</keyword>
<feature type="region of interest" description="Disordered" evidence="11">
    <location>
        <begin position="207"/>
        <end position="251"/>
    </location>
</feature>
<dbReference type="InterPro" id="IPR027794">
    <property type="entry name" value="tRNase_Z_dom"/>
</dbReference>
<comment type="catalytic activity">
    <reaction evidence="1">
        <text>Endonucleolytic cleavage of RNA, removing extra 3' nucleotides from tRNA precursor, generating 3' termini of tRNAs. A 3'-hydroxy group is left at the tRNA terminus and a 5'-phosphoryl group is left at the trailer molecule.</text>
        <dbReference type="EC" id="3.1.26.11"/>
    </reaction>
</comment>
<dbReference type="InterPro" id="IPR004827">
    <property type="entry name" value="bZIP"/>
</dbReference>
<dbReference type="SMART" id="SM00338">
    <property type="entry name" value="BRLZ"/>
    <property type="match status" value="1"/>
</dbReference>
<feature type="compositionally biased region" description="Basic and acidic residues" evidence="11">
    <location>
        <begin position="813"/>
        <end position="824"/>
    </location>
</feature>
<dbReference type="Pfam" id="PF00170">
    <property type="entry name" value="bZIP_1"/>
    <property type="match status" value="1"/>
</dbReference>
<dbReference type="OrthoDB" id="527344at2759"/>
<dbReference type="PROSITE" id="PS50217">
    <property type="entry name" value="BZIP"/>
    <property type="match status" value="1"/>
</dbReference>
<evidence type="ECO:0000256" key="11">
    <source>
        <dbReference type="SAM" id="MobiDB-lite"/>
    </source>
</evidence>
<evidence type="ECO:0000256" key="7">
    <source>
        <dbReference type="ARBA" id="ARBA00022723"/>
    </source>
</evidence>
<dbReference type="GeneID" id="37178905"/>
<dbReference type="CDD" id="cd07718">
    <property type="entry name" value="RNaseZ_ELAC1_ELAC2-C-term-like_MBL-fold"/>
    <property type="match status" value="1"/>
</dbReference>
<evidence type="ECO:0000256" key="4">
    <source>
        <dbReference type="ARBA" id="ARBA00012477"/>
    </source>
</evidence>
<comment type="similarity">
    <text evidence="3">Belongs to the RNase Z family.</text>
</comment>
<feature type="region of interest" description="Disordered" evidence="11">
    <location>
        <begin position="797"/>
        <end position="824"/>
    </location>
</feature>
<evidence type="ECO:0000256" key="1">
    <source>
        <dbReference type="ARBA" id="ARBA00000402"/>
    </source>
</evidence>
<feature type="region of interest" description="Disordered" evidence="11">
    <location>
        <begin position="691"/>
        <end position="733"/>
    </location>
</feature>
<feature type="domain" description="BZIP" evidence="12">
    <location>
        <begin position="310"/>
        <end position="373"/>
    </location>
</feature>
<feature type="compositionally biased region" description="Basic residues" evidence="11">
    <location>
        <begin position="803"/>
        <end position="812"/>
    </location>
</feature>
<proteinExistence type="inferred from homology"/>
<feature type="region of interest" description="Disordered" evidence="11">
    <location>
        <begin position="1559"/>
        <end position="1622"/>
    </location>
</feature>